<evidence type="ECO:0000256" key="1">
    <source>
        <dbReference type="SAM" id="MobiDB-lite"/>
    </source>
</evidence>
<accession>A0A0W0D4C2</accession>
<protein>
    <submittedName>
        <fullName evidence="2">Palmitoyltransferase ERF2</fullName>
    </submittedName>
</protein>
<reference evidence="2 3" key="1">
    <citation type="submission" date="2015-10" db="EMBL/GenBank/DDBJ databases">
        <title>Draft genomes sequences of Candida glabrata isolates 1A, 1B, 2A, 2B, 3A and 3B.</title>
        <authorList>
            <person name="Haavelsrud O.E."/>
            <person name="Gaustad P."/>
        </authorList>
    </citation>
    <scope>NUCLEOTIDE SEQUENCE [LARGE SCALE GENOMIC DNA]</scope>
    <source>
        <strain evidence="2">910700640</strain>
    </source>
</reference>
<feature type="non-terminal residue" evidence="2">
    <location>
        <position position="34"/>
    </location>
</feature>
<dbReference type="AlphaFoldDB" id="A0A0W0D4C2"/>
<proteinExistence type="predicted"/>
<gene>
    <name evidence="2" type="ORF">AO440_001823</name>
</gene>
<dbReference type="Proteomes" id="UP000054886">
    <property type="component" value="Unassembled WGS sequence"/>
</dbReference>
<dbReference type="GO" id="GO:0016740">
    <property type="term" value="F:transferase activity"/>
    <property type="evidence" value="ECO:0007669"/>
    <property type="project" value="UniProtKB-KW"/>
</dbReference>
<evidence type="ECO:0000313" key="3">
    <source>
        <dbReference type="Proteomes" id="UP000054886"/>
    </source>
</evidence>
<comment type="caution">
    <text evidence="2">The sequence shown here is derived from an EMBL/GenBank/DDBJ whole genome shotgun (WGS) entry which is preliminary data.</text>
</comment>
<evidence type="ECO:0000313" key="2">
    <source>
        <dbReference type="EMBL" id="KTB06697.1"/>
    </source>
</evidence>
<organism evidence="2 3">
    <name type="scientific">Candida glabrata</name>
    <name type="common">Yeast</name>
    <name type="synonym">Torulopsis glabrata</name>
    <dbReference type="NCBI Taxonomy" id="5478"/>
    <lineage>
        <taxon>Eukaryota</taxon>
        <taxon>Fungi</taxon>
        <taxon>Dikarya</taxon>
        <taxon>Ascomycota</taxon>
        <taxon>Saccharomycotina</taxon>
        <taxon>Saccharomycetes</taxon>
        <taxon>Saccharomycetales</taxon>
        <taxon>Saccharomycetaceae</taxon>
        <taxon>Nakaseomyces</taxon>
    </lineage>
</organism>
<feature type="region of interest" description="Disordered" evidence="1">
    <location>
        <begin position="14"/>
        <end position="34"/>
    </location>
</feature>
<keyword evidence="2" id="KW-0808">Transferase</keyword>
<feature type="compositionally biased region" description="Gly residues" evidence="1">
    <location>
        <begin position="18"/>
        <end position="28"/>
    </location>
</feature>
<sequence>MHKDTPQEYFNNVTLPYGAGGSAGGGAGNASVTL</sequence>
<dbReference type="EMBL" id="LLZZ01000109">
    <property type="protein sequence ID" value="KTB06697.1"/>
    <property type="molecule type" value="Genomic_DNA"/>
</dbReference>
<name>A0A0W0D4C2_CANGB</name>